<evidence type="ECO:0000256" key="14">
    <source>
        <dbReference type="SAM" id="Phobius"/>
    </source>
</evidence>
<evidence type="ECO:0000313" key="16">
    <source>
        <dbReference type="Proteomes" id="UP000738126"/>
    </source>
</evidence>
<dbReference type="Pfam" id="PF00950">
    <property type="entry name" value="ABC-3"/>
    <property type="match status" value="1"/>
</dbReference>
<feature type="transmembrane region" description="Helical" evidence="14">
    <location>
        <begin position="87"/>
        <end position="109"/>
    </location>
</feature>
<dbReference type="InterPro" id="IPR037294">
    <property type="entry name" value="ABC_BtuC-like"/>
</dbReference>
<evidence type="ECO:0000256" key="5">
    <source>
        <dbReference type="ARBA" id="ARBA00022475"/>
    </source>
</evidence>
<reference evidence="15 16" key="1">
    <citation type="journal article" date="2020" name="Microorganisms">
        <title>Osmotic Adaptation and Compatible Solute Biosynthesis of Phototrophic Bacteria as Revealed from Genome Analyses.</title>
        <authorList>
            <person name="Imhoff J.F."/>
            <person name="Rahn T."/>
            <person name="Kunzel S."/>
            <person name="Keller A."/>
            <person name="Neulinger S.C."/>
        </authorList>
    </citation>
    <scope>NUCLEOTIDE SEQUENCE [LARGE SCALE GENOMIC DNA]</scope>
    <source>
        <strain evidence="15 16">DSM 15116</strain>
    </source>
</reference>
<dbReference type="PANTHER" id="PTHR30477">
    <property type="entry name" value="ABC-TRANSPORTER METAL-BINDING PROTEIN"/>
    <property type="match status" value="1"/>
</dbReference>
<dbReference type="PANTHER" id="PTHR30477:SF23">
    <property type="entry name" value="HIGH-AFFINITY ZINC UPTAKE SYSTEM MEMBRANE PROTEIN ZNUB"/>
    <property type="match status" value="1"/>
</dbReference>
<feature type="transmembrane region" description="Helical" evidence="14">
    <location>
        <begin position="241"/>
        <end position="259"/>
    </location>
</feature>
<evidence type="ECO:0000256" key="2">
    <source>
        <dbReference type="ARBA" id="ARBA00004651"/>
    </source>
</evidence>
<evidence type="ECO:0000313" key="15">
    <source>
        <dbReference type="EMBL" id="MBK1726954.1"/>
    </source>
</evidence>
<keyword evidence="6 13" id="KW-0812">Transmembrane</keyword>
<comment type="subcellular location">
    <subcellularLocation>
        <location evidence="2 13">Cell membrane</location>
        <topology evidence="2 13">Multi-pass membrane protein</topology>
    </subcellularLocation>
</comment>
<organism evidence="15 16">
    <name type="scientific">Halorhodospira neutriphila</name>
    <dbReference type="NCBI Taxonomy" id="168379"/>
    <lineage>
        <taxon>Bacteria</taxon>
        <taxon>Pseudomonadati</taxon>
        <taxon>Pseudomonadota</taxon>
        <taxon>Gammaproteobacteria</taxon>
        <taxon>Chromatiales</taxon>
        <taxon>Ectothiorhodospiraceae</taxon>
        <taxon>Halorhodospira</taxon>
    </lineage>
</organism>
<keyword evidence="9 14" id="KW-1133">Transmembrane helix</keyword>
<keyword evidence="10" id="KW-0406">Ion transport</keyword>
<feature type="transmembrane region" description="Helical" evidence="14">
    <location>
        <begin position="7"/>
        <end position="30"/>
    </location>
</feature>
<evidence type="ECO:0000256" key="11">
    <source>
        <dbReference type="ARBA" id="ARBA00023136"/>
    </source>
</evidence>
<comment type="caution">
    <text evidence="15">The sequence shown here is derived from an EMBL/GenBank/DDBJ whole genome shotgun (WGS) entry which is preliminary data.</text>
</comment>
<dbReference type="Proteomes" id="UP000738126">
    <property type="component" value="Unassembled WGS sequence"/>
</dbReference>
<name>A0ABS1E9Y8_9GAMM</name>
<feature type="transmembrane region" description="Helical" evidence="14">
    <location>
        <begin position="129"/>
        <end position="147"/>
    </location>
</feature>
<evidence type="ECO:0000256" key="8">
    <source>
        <dbReference type="ARBA" id="ARBA00022906"/>
    </source>
</evidence>
<keyword evidence="4 13" id="KW-0813">Transport</keyword>
<dbReference type="SUPFAM" id="SSF81345">
    <property type="entry name" value="ABC transporter involved in vitamin B12 uptake, BtuC"/>
    <property type="match status" value="1"/>
</dbReference>
<evidence type="ECO:0000256" key="7">
    <source>
        <dbReference type="ARBA" id="ARBA00022833"/>
    </source>
</evidence>
<evidence type="ECO:0000256" key="12">
    <source>
        <dbReference type="ARBA" id="ARBA00040080"/>
    </source>
</evidence>
<feature type="transmembrane region" description="Helical" evidence="14">
    <location>
        <begin position="42"/>
        <end position="75"/>
    </location>
</feature>
<keyword evidence="16" id="KW-1185">Reference proteome</keyword>
<dbReference type="Gene3D" id="1.10.3470.10">
    <property type="entry name" value="ABC transporter involved in vitamin B12 uptake, BtuC"/>
    <property type="match status" value="1"/>
</dbReference>
<feature type="transmembrane region" description="Helical" evidence="14">
    <location>
        <begin position="216"/>
        <end position="235"/>
    </location>
</feature>
<evidence type="ECO:0000256" key="3">
    <source>
        <dbReference type="ARBA" id="ARBA00008034"/>
    </source>
</evidence>
<comment type="function">
    <text evidence="1">Involved in the high-affinity zinc uptake transport system.</text>
</comment>
<protein>
    <recommendedName>
        <fullName evidence="12">High-affinity zinc uptake system membrane protein ZnuB</fullName>
    </recommendedName>
</protein>
<evidence type="ECO:0000256" key="1">
    <source>
        <dbReference type="ARBA" id="ARBA00002313"/>
    </source>
</evidence>
<dbReference type="CDD" id="cd06550">
    <property type="entry name" value="TM_ABC_iron-siderophores_like"/>
    <property type="match status" value="1"/>
</dbReference>
<keyword evidence="11 14" id="KW-0472">Membrane</keyword>
<keyword evidence="8" id="KW-0864">Zinc transport</keyword>
<proteinExistence type="inferred from homology"/>
<sequence length="265" mass="27386">MLLDPFFLRALAAGLGVALVTGPLGSFVVWRRMAYFGDTLSHSALLGIALGFLLGINLNLGILLVCAAVAVLLVAVRHRQGLASDTVLGILAHSSLSLGLVAIAFTEGLRVDLMGYLFGDILAVGTADLYWIFGGGAVVLGGLLAVWRPLLSATLHEELARVEGVRTLAVQLAFMGLVALTIALAMQIIGILLVTSMLIIPAAAARAFARTPEQMAAVAALIGGLAVLGGLAGAFRWDLPAGPSIVVAAALLFTATTLLPRAYRP</sequence>
<evidence type="ECO:0000256" key="4">
    <source>
        <dbReference type="ARBA" id="ARBA00022448"/>
    </source>
</evidence>
<evidence type="ECO:0000256" key="9">
    <source>
        <dbReference type="ARBA" id="ARBA00022989"/>
    </source>
</evidence>
<accession>A0ABS1E9Y8</accession>
<evidence type="ECO:0000256" key="6">
    <source>
        <dbReference type="ARBA" id="ARBA00022692"/>
    </source>
</evidence>
<feature type="transmembrane region" description="Helical" evidence="14">
    <location>
        <begin position="191"/>
        <end position="209"/>
    </location>
</feature>
<gene>
    <name evidence="15" type="ORF">CKO13_07945</name>
</gene>
<keyword evidence="5" id="KW-1003">Cell membrane</keyword>
<feature type="transmembrane region" description="Helical" evidence="14">
    <location>
        <begin position="168"/>
        <end position="185"/>
    </location>
</feature>
<keyword evidence="7" id="KW-0862">Zinc</keyword>
<evidence type="ECO:0000256" key="13">
    <source>
        <dbReference type="RuleBase" id="RU003943"/>
    </source>
</evidence>
<dbReference type="InterPro" id="IPR001626">
    <property type="entry name" value="ABC_TroCD"/>
</dbReference>
<evidence type="ECO:0000256" key="10">
    <source>
        <dbReference type="ARBA" id="ARBA00023065"/>
    </source>
</evidence>
<comment type="similarity">
    <text evidence="3 13">Belongs to the ABC-3 integral membrane protein family.</text>
</comment>
<dbReference type="EMBL" id="NRSH01000082">
    <property type="protein sequence ID" value="MBK1726954.1"/>
    <property type="molecule type" value="Genomic_DNA"/>
</dbReference>